<evidence type="ECO:0000256" key="1">
    <source>
        <dbReference type="ARBA" id="ARBA00001974"/>
    </source>
</evidence>
<dbReference type="Pfam" id="PF00441">
    <property type="entry name" value="Acyl-CoA_dh_1"/>
    <property type="match status" value="1"/>
</dbReference>
<comment type="similarity">
    <text evidence="2">Belongs to the acyl-CoA dehydrogenase family.</text>
</comment>
<sequence length="576" mass="64531">MAGNAHPGILFNPHAYEASELDNASRSLMESTINYFESLGKNRITSDDNAGVWYADFCDFLAESGAFATLMTPAGYGAEDSRWDTWRNCHFSEITAFYSLGYWYAWQVSMLGLGPIWMGENEEAKRRTAELLRDGGIFAFGLSEQTHGADIYSSEMTLTPNADGTYSASGSKYYIGNGNEAALVSVFGKIANDDPDAGVEYVFFVVNSQHGAYELQKNTVHSPMYVSAFTLHEYPITDADVLVRGAEAWNVALNTINVCKYNLGWASIGICTHAFYEAINHAGHRSLYGGLVTDFGHVRQLFVDAYARLTAMKLFAMRANDYMRSASDEDRRYLLYNPLVKMKVTTEGEHVVDALWDVIAAKGFEADTYFQMAARHIRALPKLEGTVHVNIALIVKFMANYFFAPQEYPDIPMRRDATNDTYLFEQAPTRGLGKICFHDWEKTFSKFDSLNISIFRGQVLILRSMLEEAGPEGSQARDIDFLLALGELFSLVVYAQLILENVELMDISDAVTEQMFDVFVRDFSAYATRLHGISGTTERQAEFALAMVKRPNADAERFNAVWEEVSGLMDTYELAP</sequence>
<dbReference type="Gene3D" id="1.20.140.10">
    <property type="entry name" value="Butyryl-CoA Dehydrogenase, subunit A, domain 3"/>
    <property type="match status" value="1"/>
</dbReference>
<protein>
    <submittedName>
        <fullName evidence="6">Unannotated protein</fullName>
    </submittedName>
</protein>
<dbReference type="AlphaFoldDB" id="A0A6J6VUG7"/>
<dbReference type="InterPro" id="IPR036250">
    <property type="entry name" value="AcylCo_DH-like_C"/>
</dbReference>
<accession>A0A6J6VUG7</accession>
<dbReference type="GO" id="GO:0050660">
    <property type="term" value="F:flavin adenine dinucleotide binding"/>
    <property type="evidence" value="ECO:0007669"/>
    <property type="project" value="InterPro"/>
</dbReference>
<feature type="domain" description="Acyl-CoA dehydrogenase/oxidase C-terminal" evidence="5">
    <location>
        <begin position="249"/>
        <end position="397"/>
    </location>
</feature>
<dbReference type="PANTHER" id="PTHR43884">
    <property type="entry name" value="ACYL-COA DEHYDROGENASE"/>
    <property type="match status" value="1"/>
</dbReference>
<dbReference type="InterPro" id="IPR037069">
    <property type="entry name" value="AcylCoA_DH/ox_N_sf"/>
</dbReference>
<gene>
    <name evidence="6" type="ORF">UFOPK2925_00548</name>
</gene>
<dbReference type="SUPFAM" id="SSF56645">
    <property type="entry name" value="Acyl-CoA dehydrogenase NM domain-like"/>
    <property type="match status" value="1"/>
</dbReference>
<keyword evidence="3" id="KW-0285">Flavoprotein</keyword>
<evidence type="ECO:0000259" key="5">
    <source>
        <dbReference type="Pfam" id="PF00441"/>
    </source>
</evidence>
<dbReference type="EMBL" id="CAEZZU010000060">
    <property type="protein sequence ID" value="CAB4776191.1"/>
    <property type="molecule type" value="Genomic_DNA"/>
</dbReference>
<dbReference type="PANTHER" id="PTHR43884:SF19">
    <property type="entry name" value="ACYL-COA DEHYDROGENASE FADE4-RELATED"/>
    <property type="match status" value="1"/>
</dbReference>
<dbReference type="InterPro" id="IPR009100">
    <property type="entry name" value="AcylCoA_DH/oxidase_NM_dom_sf"/>
</dbReference>
<evidence type="ECO:0000256" key="2">
    <source>
        <dbReference type="ARBA" id="ARBA00009347"/>
    </source>
</evidence>
<reference evidence="6" key="1">
    <citation type="submission" date="2020-05" db="EMBL/GenBank/DDBJ databases">
        <authorList>
            <person name="Chiriac C."/>
            <person name="Salcher M."/>
            <person name="Ghai R."/>
            <person name="Kavagutti S V."/>
        </authorList>
    </citation>
    <scope>NUCLEOTIDE SEQUENCE</scope>
</reference>
<dbReference type="GO" id="GO:0005886">
    <property type="term" value="C:plasma membrane"/>
    <property type="evidence" value="ECO:0007669"/>
    <property type="project" value="TreeGrafter"/>
</dbReference>
<evidence type="ECO:0000256" key="3">
    <source>
        <dbReference type="ARBA" id="ARBA00022630"/>
    </source>
</evidence>
<comment type="cofactor">
    <cofactor evidence="1">
        <name>FAD</name>
        <dbReference type="ChEBI" id="CHEBI:57692"/>
    </cofactor>
</comment>
<dbReference type="Gene3D" id="1.10.540.10">
    <property type="entry name" value="Acyl-CoA dehydrogenase/oxidase, N-terminal domain"/>
    <property type="match status" value="1"/>
</dbReference>
<dbReference type="SUPFAM" id="SSF47203">
    <property type="entry name" value="Acyl-CoA dehydrogenase C-terminal domain-like"/>
    <property type="match status" value="1"/>
</dbReference>
<organism evidence="6">
    <name type="scientific">freshwater metagenome</name>
    <dbReference type="NCBI Taxonomy" id="449393"/>
    <lineage>
        <taxon>unclassified sequences</taxon>
        <taxon>metagenomes</taxon>
        <taxon>ecological metagenomes</taxon>
    </lineage>
</organism>
<evidence type="ECO:0000313" key="6">
    <source>
        <dbReference type="EMBL" id="CAB4776191.1"/>
    </source>
</evidence>
<dbReference type="InterPro" id="IPR009075">
    <property type="entry name" value="AcylCo_DH/oxidase_C"/>
</dbReference>
<dbReference type="Gene3D" id="2.40.110.10">
    <property type="entry name" value="Butyryl-CoA Dehydrogenase, subunit A, domain 2"/>
    <property type="match status" value="1"/>
</dbReference>
<name>A0A6J6VUG7_9ZZZZ</name>
<dbReference type="InterPro" id="IPR046373">
    <property type="entry name" value="Acyl-CoA_Oxase/DH_mid-dom_sf"/>
</dbReference>
<proteinExistence type="inferred from homology"/>
<evidence type="ECO:0000256" key="4">
    <source>
        <dbReference type="ARBA" id="ARBA00022827"/>
    </source>
</evidence>
<keyword evidence="4" id="KW-0274">FAD</keyword>
<dbReference type="GO" id="GO:0003995">
    <property type="term" value="F:acyl-CoA dehydrogenase activity"/>
    <property type="evidence" value="ECO:0007669"/>
    <property type="project" value="TreeGrafter"/>
</dbReference>